<dbReference type="EMBL" id="JABBXF010000027">
    <property type="protein sequence ID" value="NVK78646.1"/>
    <property type="molecule type" value="Genomic_DNA"/>
</dbReference>
<feature type="compositionally biased region" description="Polar residues" evidence="1">
    <location>
        <begin position="75"/>
        <end position="89"/>
    </location>
</feature>
<dbReference type="Proteomes" id="UP000587462">
    <property type="component" value="Unassembled WGS sequence"/>
</dbReference>
<organism evidence="3 4">
    <name type="scientific">Streptomyces morookaense</name>
    <name type="common">Streptoverticillium morookaense</name>
    <dbReference type="NCBI Taxonomy" id="1970"/>
    <lineage>
        <taxon>Bacteria</taxon>
        <taxon>Bacillati</taxon>
        <taxon>Actinomycetota</taxon>
        <taxon>Actinomycetes</taxon>
        <taxon>Kitasatosporales</taxon>
        <taxon>Streptomycetaceae</taxon>
        <taxon>Streptomyces</taxon>
    </lineage>
</organism>
<dbReference type="AlphaFoldDB" id="A0A7Y7E7Q8"/>
<dbReference type="Pfam" id="PF13683">
    <property type="entry name" value="rve_3"/>
    <property type="match status" value="1"/>
</dbReference>
<proteinExistence type="predicted"/>
<evidence type="ECO:0000259" key="2">
    <source>
        <dbReference type="Pfam" id="PF13683"/>
    </source>
</evidence>
<name>A0A7Y7E7Q8_STRMO</name>
<keyword evidence="4" id="KW-1185">Reference proteome</keyword>
<evidence type="ECO:0000256" key="1">
    <source>
        <dbReference type="SAM" id="MobiDB-lite"/>
    </source>
</evidence>
<accession>A0A7Y7E7Q8</accession>
<dbReference type="GO" id="GO:0015074">
    <property type="term" value="P:DNA integration"/>
    <property type="evidence" value="ECO:0007669"/>
    <property type="project" value="InterPro"/>
</dbReference>
<feature type="region of interest" description="Disordered" evidence="1">
    <location>
        <begin position="43"/>
        <end position="110"/>
    </location>
</feature>
<feature type="region of interest" description="Disordered" evidence="1">
    <location>
        <begin position="135"/>
        <end position="154"/>
    </location>
</feature>
<gene>
    <name evidence="3" type="ORF">HG542_13325</name>
</gene>
<protein>
    <submittedName>
        <fullName evidence="3">Transposase</fullName>
    </submittedName>
</protein>
<comment type="caution">
    <text evidence="3">The sequence shown here is derived from an EMBL/GenBank/DDBJ whole genome shotgun (WGS) entry which is preliminary data.</text>
</comment>
<dbReference type="InterPro" id="IPR001584">
    <property type="entry name" value="Integrase_cat-core"/>
</dbReference>
<reference evidence="3 4" key="1">
    <citation type="submission" date="2020-04" db="EMBL/GenBank/DDBJ databases">
        <title>Draft Genome Sequence of Streptomyces morookaense DSM 40503, an 8-azaguanine-producing strain.</title>
        <authorList>
            <person name="Qi J."/>
            <person name="Gao J.-M."/>
        </authorList>
    </citation>
    <scope>NUCLEOTIDE SEQUENCE [LARGE SCALE GENOMIC DNA]</scope>
    <source>
        <strain evidence="3 4">DSM 40503</strain>
    </source>
</reference>
<feature type="domain" description="Integrase catalytic" evidence="2">
    <location>
        <begin position="9"/>
        <end position="53"/>
    </location>
</feature>
<sequence>MDPPSGEQLREVIRYEHERVGDTSEHERRVALADFVNCYNHDRPHTALGGRSPISRTAGSDYPLIFDQPPEPLVDSSSASRTSCNQCPETPQLAGSDFPRQRSNRLAPQGNHVANARSAAGMSFRSALQIAVRPMTNSDKMNRIETQAAPAESS</sequence>
<evidence type="ECO:0000313" key="4">
    <source>
        <dbReference type="Proteomes" id="UP000587462"/>
    </source>
</evidence>
<evidence type="ECO:0000313" key="3">
    <source>
        <dbReference type="EMBL" id="NVK78646.1"/>
    </source>
</evidence>